<evidence type="ECO:0000256" key="1">
    <source>
        <dbReference type="SAM" id="Coils"/>
    </source>
</evidence>
<feature type="compositionally biased region" description="Basic and acidic residues" evidence="2">
    <location>
        <begin position="1086"/>
        <end position="1102"/>
    </location>
</feature>
<feature type="compositionally biased region" description="Basic and acidic residues" evidence="2">
    <location>
        <begin position="609"/>
        <end position="641"/>
    </location>
</feature>
<feature type="compositionally biased region" description="Polar residues" evidence="2">
    <location>
        <begin position="1267"/>
        <end position="1281"/>
    </location>
</feature>
<feature type="compositionally biased region" description="Basic and acidic residues" evidence="2">
    <location>
        <begin position="1311"/>
        <end position="1323"/>
    </location>
</feature>
<dbReference type="Proteomes" id="UP001603857">
    <property type="component" value="Unassembled WGS sequence"/>
</dbReference>
<gene>
    <name evidence="3" type="ORF">Fmac_014935</name>
</gene>
<proteinExistence type="predicted"/>
<organism evidence="3 4">
    <name type="scientific">Flemingia macrophylla</name>
    <dbReference type="NCBI Taxonomy" id="520843"/>
    <lineage>
        <taxon>Eukaryota</taxon>
        <taxon>Viridiplantae</taxon>
        <taxon>Streptophyta</taxon>
        <taxon>Embryophyta</taxon>
        <taxon>Tracheophyta</taxon>
        <taxon>Spermatophyta</taxon>
        <taxon>Magnoliopsida</taxon>
        <taxon>eudicotyledons</taxon>
        <taxon>Gunneridae</taxon>
        <taxon>Pentapetalae</taxon>
        <taxon>rosids</taxon>
        <taxon>fabids</taxon>
        <taxon>Fabales</taxon>
        <taxon>Fabaceae</taxon>
        <taxon>Papilionoideae</taxon>
        <taxon>50 kb inversion clade</taxon>
        <taxon>NPAAA clade</taxon>
        <taxon>indigoferoid/millettioid clade</taxon>
        <taxon>Phaseoleae</taxon>
        <taxon>Flemingia</taxon>
    </lineage>
</organism>
<feature type="region of interest" description="Disordered" evidence="2">
    <location>
        <begin position="1267"/>
        <end position="1323"/>
    </location>
</feature>
<feature type="coiled-coil region" evidence="1">
    <location>
        <begin position="1103"/>
        <end position="1235"/>
    </location>
</feature>
<keyword evidence="1" id="KW-0175">Coiled coil</keyword>
<protein>
    <recommendedName>
        <fullName evidence="5">Auxilin-like protein 1</fullName>
    </recommendedName>
</protein>
<evidence type="ECO:0000313" key="4">
    <source>
        <dbReference type="Proteomes" id="UP001603857"/>
    </source>
</evidence>
<feature type="compositionally biased region" description="Basic and acidic residues" evidence="2">
    <location>
        <begin position="578"/>
        <end position="587"/>
    </location>
</feature>
<feature type="region of interest" description="Disordered" evidence="2">
    <location>
        <begin position="578"/>
        <end position="645"/>
    </location>
</feature>
<evidence type="ECO:0000256" key="2">
    <source>
        <dbReference type="SAM" id="MobiDB-lite"/>
    </source>
</evidence>
<dbReference type="Gene3D" id="1.10.287.110">
    <property type="entry name" value="DnaJ domain"/>
    <property type="match status" value="1"/>
</dbReference>
<dbReference type="PANTHER" id="PTHR23172">
    <property type="entry name" value="AUXILIN/CYCLIN G-ASSOCIATED KINASE-RELATED"/>
    <property type="match status" value="1"/>
</dbReference>
<dbReference type="PANTHER" id="PTHR23172:SF87">
    <property type="entry name" value="CHAPERONE DNAJ-DOMAIN SUPERFAMILY PROTEIN"/>
    <property type="match status" value="1"/>
</dbReference>
<evidence type="ECO:0000313" key="3">
    <source>
        <dbReference type="EMBL" id="KAL2333722.1"/>
    </source>
</evidence>
<keyword evidence="4" id="KW-1185">Reference proteome</keyword>
<feature type="compositionally biased region" description="Low complexity" evidence="2">
    <location>
        <begin position="1291"/>
        <end position="1302"/>
    </location>
</feature>
<comment type="caution">
    <text evidence="3">The sequence shown here is derived from an EMBL/GenBank/DDBJ whole genome shotgun (WGS) entry which is preliminary data.</text>
</comment>
<sequence length="1518" mass="172002">MESVAHSRHPNKAPVTVTLPKKLTNGARNAADTLYDHVYGAAPKFAAGHSLSPRFEDYGEIFSSFHAPRASSIPVLDLPAVDGGDVFFDFRNAACDYSEIFRGFRGLDFWLSYEDLFPRGASGEEDDEEEAWTLVETNSFSGDLDHFGISNGDHLRPFGGSTEFNISYHKVNNTSNEDMSQGKSHISQLRAAPESTNVFDETTHFQWTDPSIQVVDDVDLDMEFSASQAKSNHLRKMSDLGNLTSGEQVHGYSKNGSHSCEMFITVSDISLRTLPSHVPPPSRPPPILDAKQGYPSGFNSINEQVDSDETVGDTSASFLDVEVDTNTSAAANKEVMHRHEAKFRSAKELKERKKGFFESNVISCYDVKNNDTKRSVNITKGNSLNDEEMKETCDQRIDKKEISATDERQKTRKAAPETLELLEVERLQNVFEEKHIKESRSSQESDRSTGVGMWKEATEFFELVGAEEPAKVFQSINHNHAKSLEQVTRTDKCGKKEKEAFNIQDEYKKVKEVVEGNQLEECKRKSKAGNGAYKQGKNIRKPKSSNGEFSQREHLKNDEMAEIFELEKNEKTRMAHLHEKTEKKVTKADQSGSLKDMSDRQYKELNGVESEKLKEVDRQMPSEVQRKTKHVENEEKLKEDEQQQLSIKRIKQSEKMKENGKIQRDGFVLGVGADSVKLEIFEISNEVFDLDIPKENMTCKRENVIILEHAKQIQNKKGLQEACENEENDEDLKHAFEQLENEKGRKQEFEMAMNENKTKLDFEQGGNEACKRDQGKEECSEACDGWRKGNKLKDVGASVGVQEVLEQAPELEMNGGYEARRKKQIGSSSDQAYDREGIVDISCQVNQFKQSERIVKDADKNKKDKELDKALEQMEGNGEGINTNFVKETNETWKTESDKNLLTAHSSFIQKENIGKLEVCQEPIADQEIGKSGIDCKVDEKKLEELWVEHLKDDGKKGASIMFQGEAEHSGIHSGKVACTAPKADELSFSSEQTCNQKTKAAPQMEFDHQSQERKIAHELEGKIKQQVNAALNHEESRDQMSSSEADLCGNYRRNRVADEPATVQGTVNIHKTSQRAHAHVAHSNISKEKSLDETSSSVEKDVERIRRERELEKDRLRKIEEEMERERERQKDRMAVDRAMLEAEREREREKDRMAVDKTTLEARDRAYAEARERAERAAFERETAEARQRVLAEARERLEKACADAREKTYADKAATEARLKAERTAVERATAEARERAMEKVKVERAAFESRERLGRSVSDKFSVSFKNDGRQGTSSSDMLDPHCQNFSSSTNSRYPRSSVYGASSFTERTEREGESAQRCRARLERYHRTAERAAKALEEKNMRDRVAQKEQAERNRLAETLDTEVRRWSSGKEGNLRALLSTLQYILGPDSGWQPIPLTDVITSAAVKKAYRKATLCVHPDKLQQRGARSLEQIQFRRTIARPVLVLNMSLCKEAVPSLSMWDPEVVYHITLSSSTLWGSKALMDGSKLSWKDGMLVRPKMANGGVYVGEGSSH</sequence>
<accession>A0ABD1MDP0</accession>
<feature type="region of interest" description="Disordered" evidence="2">
    <location>
        <begin position="527"/>
        <end position="553"/>
    </location>
</feature>
<dbReference type="EMBL" id="JBGMDY010000005">
    <property type="protein sequence ID" value="KAL2333722.1"/>
    <property type="molecule type" value="Genomic_DNA"/>
</dbReference>
<dbReference type="SUPFAM" id="SSF46565">
    <property type="entry name" value="Chaperone J-domain"/>
    <property type="match status" value="1"/>
</dbReference>
<dbReference type="InterPro" id="IPR036869">
    <property type="entry name" value="J_dom_sf"/>
</dbReference>
<name>A0ABD1MDP0_9FABA</name>
<reference evidence="3 4" key="1">
    <citation type="submission" date="2024-08" db="EMBL/GenBank/DDBJ databases">
        <title>Insights into the chromosomal genome structure of Flemingia macrophylla.</title>
        <authorList>
            <person name="Ding Y."/>
            <person name="Zhao Y."/>
            <person name="Bi W."/>
            <person name="Wu M."/>
            <person name="Zhao G."/>
            <person name="Gong Y."/>
            <person name="Li W."/>
            <person name="Zhang P."/>
        </authorList>
    </citation>
    <scope>NUCLEOTIDE SEQUENCE [LARGE SCALE GENOMIC DNA]</scope>
    <source>
        <strain evidence="3">DYQJB</strain>
        <tissue evidence="3">Leaf</tissue>
    </source>
</reference>
<feature type="region of interest" description="Disordered" evidence="2">
    <location>
        <begin position="1080"/>
        <end position="1102"/>
    </location>
</feature>
<evidence type="ECO:0008006" key="5">
    <source>
        <dbReference type="Google" id="ProtNLM"/>
    </source>
</evidence>